<evidence type="ECO:0000256" key="1">
    <source>
        <dbReference type="SAM" id="MobiDB-lite"/>
    </source>
</evidence>
<accession>A0A7S4C5V8</accession>
<dbReference type="AlphaFoldDB" id="A0A7S4C5V8"/>
<feature type="region of interest" description="Disordered" evidence="1">
    <location>
        <begin position="583"/>
        <end position="603"/>
    </location>
</feature>
<dbReference type="EMBL" id="HBIZ01065746">
    <property type="protein sequence ID" value="CAE0787647.1"/>
    <property type="molecule type" value="Transcribed_RNA"/>
</dbReference>
<reference evidence="2" key="1">
    <citation type="submission" date="2021-01" db="EMBL/GenBank/DDBJ databases">
        <authorList>
            <person name="Corre E."/>
            <person name="Pelletier E."/>
            <person name="Niang G."/>
            <person name="Scheremetjew M."/>
            <person name="Finn R."/>
            <person name="Kale V."/>
            <person name="Holt S."/>
            <person name="Cochrane G."/>
            <person name="Meng A."/>
            <person name="Brown T."/>
            <person name="Cohen L."/>
        </authorList>
    </citation>
    <scope>NUCLEOTIDE SEQUENCE</scope>
    <source>
        <strain evidence="2">CCMP645</strain>
    </source>
</reference>
<feature type="compositionally biased region" description="Low complexity" evidence="1">
    <location>
        <begin position="451"/>
        <end position="490"/>
    </location>
</feature>
<protein>
    <submittedName>
        <fullName evidence="2">Uncharacterized protein</fullName>
    </submittedName>
</protein>
<evidence type="ECO:0000313" key="2">
    <source>
        <dbReference type="EMBL" id="CAE0787647.1"/>
    </source>
</evidence>
<feature type="region of interest" description="Disordered" evidence="1">
    <location>
        <begin position="407"/>
        <end position="557"/>
    </location>
</feature>
<organism evidence="2">
    <name type="scientific">Chrysotila carterae</name>
    <name type="common">Marine alga</name>
    <name type="synonym">Syracosphaera carterae</name>
    <dbReference type="NCBI Taxonomy" id="13221"/>
    <lineage>
        <taxon>Eukaryota</taxon>
        <taxon>Haptista</taxon>
        <taxon>Haptophyta</taxon>
        <taxon>Prymnesiophyceae</taxon>
        <taxon>Isochrysidales</taxon>
        <taxon>Isochrysidaceae</taxon>
        <taxon>Chrysotila</taxon>
    </lineage>
</organism>
<feature type="compositionally biased region" description="Low complexity" evidence="1">
    <location>
        <begin position="533"/>
        <end position="555"/>
    </location>
</feature>
<proteinExistence type="predicted"/>
<gene>
    <name evidence="2" type="ORF">PCAR00345_LOCUS40355</name>
</gene>
<sequence length="741" mass="80165">MGGDLTDELPVLVSLYEELWRTHAEISIPDSLVWKYGRLDHWYFTSTEQGSPRLKRKLSSTVNKGDGMFSNVVHAFTKHLRLDRIEDEAERDSVAGQVVACWIGGNPEKPCEVRHLTADTLSDFLTNYGQKHGVLQRWLLPSTQKHVQATRIEWSPHVVNMETRTNLNAIDDDNIPLAQRMATFEGPCRSTRLLAVNNHLRREARAKAQLMASALDLIVAPEHHVSKLILTFVQDAAGKLLFSWCGCLRLLHKDGGAPKGSCLTTELHKMHTLSVPAALSAEALAAEKAARLAASRLDGSCFHIPTPMMGSFVRPDWWTQEDPAPPLDTGIVIPSEIPGEAWEIQKLRQVIFNHGPPQGAPPNTLPMGEKLSAEVDSIVAAVEGGYVPLSAQMLLLRTAAAIEARETPLDAREPIPPAEPSPMRKTQRRPLESARTLSRTRVSTGAAADPSTRTNAHAATHSTSHSPARSPAHSSSRAPARSSSAASSSSLAGTQQHGAANRGSRDTQKRLVSSAKSGGHASARASSEKLRLSTSSGSNAARSSPAPSHAPSHASWNFSASSLPTDFDSQPARSPPYIRVQITSRQQSKADLHADGEPGQQPLSTSAVAISMSVVPPRLPHGLRRRPPPQATHLPHLLSSAEWNADRTARAATALKRLALMNSPRRGGAGAIISLPPLPPGSVSFDSTPRQMPMSKSMLRAVRGYKEGLVAPEIMFQPTFFTREAEAKKYQQGRSGAATAR</sequence>
<name>A0A7S4C5V8_CHRCT</name>